<dbReference type="InterPro" id="IPR005135">
    <property type="entry name" value="Endo/exonuclease/phosphatase"/>
</dbReference>
<feature type="transmembrane region" description="Helical" evidence="1">
    <location>
        <begin position="574"/>
        <end position="596"/>
    </location>
</feature>
<keyword evidence="1" id="KW-0812">Transmembrane</keyword>
<keyword evidence="3" id="KW-0695">RNA-directed DNA polymerase</keyword>
<accession>A0A5A7Q2A7</accession>
<keyword evidence="4" id="KW-1185">Reference proteome</keyword>
<dbReference type="Pfam" id="PF03372">
    <property type="entry name" value="Exo_endo_phos"/>
    <property type="match status" value="1"/>
</dbReference>
<evidence type="ECO:0000313" key="4">
    <source>
        <dbReference type="Proteomes" id="UP000325081"/>
    </source>
</evidence>
<keyword evidence="3" id="KW-0548">Nucleotidyltransferase</keyword>
<protein>
    <submittedName>
        <fullName evidence="3">RNA-directed DNA polymerase</fullName>
    </submittedName>
</protein>
<proteinExistence type="predicted"/>
<feature type="domain" description="Endonuclease/exonuclease/phosphatase" evidence="2">
    <location>
        <begin position="277"/>
        <end position="419"/>
    </location>
</feature>
<dbReference type="AlphaFoldDB" id="A0A5A7Q2A7"/>
<keyword evidence="3" id="KW-0808">Transferase</keyword>
<gene>
    <name evidence="3" type="ORF">STAS_15561</name>
</gene>
<keyword evidence="1" id="KW-0472">Membrane</keyword>
<comment type="caution">
    <text evidence="3">The sequence shown here is derived from an EMBL/GenBank/DDBJ whole genome shotgun (WGS) entry which is preliminary data.</text>
</comment>
<feature type="transmembrane region" description="Helical" evidence="1">
    <location>
        <begin position="627"/>
        <end position="648"/>
    </location>
</feature>
<name>A0A5A7Q2A7_STRAF</name>
<feature type="transmembrane region" description="Helical" evidence="1">
    <location>
        <begin position="535"/>
        <end position="553"/>
    </location>
</feature>
<keyword evidence="1" id="KW-1133">Transmembrane helix</keyword>
<organism evidence="3 4">
    <name type="scientific">Striga asiatica</name>
    <name type="common">Asiatic witchweed</name>
    <name type="synonym">Buchnera asiatica</name>
    <dbReference type="NCBI Taxonomy" id="4170"/>
    <lineage>
        <taxon>Eukaryota</taxon>
        <taxon>Viridiplantae</taxon>
        <taxon>Streptophyta</taxon>
        <taxon>Embryophyta</taxon>
        <taxon>Tracheophyta</taxon>
        <taxon>Spermatophyta</taxon>
        <taxon>Magnoliopsida</taxon>
        <taxon>eudicotyledons</taxon>
        <taxon>Gunneridae</taxon>
        <taxon>Pentapetalae</taxon>
        <taxon>asterids</taxon>
        <taxon>lamiids</taxon>
        <taxon>Lamiales</taxon>
        <taxon>Orobanchaceae</taxon>
        <taxon>Buchnereae</taxon>
        <taxon>Striga</taxon>
    </lineage>
</organism>
<dbReference type="InterPro" id="IPR036691">
    <property type="entry name" value="Endo/exonu/phosph_ase_sf"/>
</dbReference>
<evidence type="ECO:0000256" key="1">
    <source>
        <dbReference type="SAM" id="Phobius"/>
    </source>
</evidence>
<dbReference type="EMBL" id="BKCP01005572">
    <property type="protein sequence ID" value="GER38996.1"/>
    <property type="molecule type" value="Genomic_DNA"/>
</dbReference>
<evidence type="ECO:0000259" key="2">
    <source>
        <dbReference type="Pfam" id="PF03372"/>
    </source>
</evidence>
<evidence type="ECO:0000313" key="3">
    <source>
        <dbReference type="EMBL" id="GER38996.1"/>
    </source>
</evidence>
<dbReference type="Proteomes" id="UP000325081">
    <property type="component" value="Unassembled WGS sequence"/>
</dbReference>
<dbReference type="Gene3D" id="3.60.10.10">
    <property type="entry name" value="Endonuclease/exonuclease/phosphatase"/>
    <property type="match status" value="1"/>
</dbReference>
<dbReference type="OrthoDB" id="1748181at2759"/>
<reference evidence="4" key="1">
    <citation type="journal article" date="2019" name="Curr. Biol.">
        <title>Genome Sequence of Striga asiatica Provides Insight into the Evolution of Plant Parasitism.</title>
        <authorList>
            <person name="Yoshida S."/>
            <person name="Kim S."/>
            <person name="Wafula E.K."/>
            <person name="Tanskanen J."/>
            <person name="Kim Y.M."/>
            <person name="Honaas L."/>
            <person name="Yang Z."/>
            <person name="Spallek T."/>
            <person name="Conn C.E."/>
            <person name="Ichihashi Y."/>
            <person name="Cheong K."/>
            <person name="Cui S."/>
            <person name="Der J.P."/>
            <person name="Gundlach H."/>
            <person name="Jiao Y."/>
            <person name="Hori C."/>
            <person name="Ishida J.K."/>
            <person name="Kasahara H."/>
            <person name="Kiba T."/>
            <person name="Kim M.S."/>
            <person name="Koo N."/>
            <person name="Laohavisit A."/>
            <person name="Lee Y.H."/>
            <person name="Lumba S."/>
            <person name="McCourt P."/>
            <person name="Mortimer J.C."/>
            <person name="Mutuku J.M."/>
            <person name="Nomura T."/>
            <person name="Sasaki-Sekimoto Y."/>
            <person name="Seto Y."/>
            <person name="Wang Y."/>
            <person name="Wakatake T."/>
            <person name="Sakakibara H."/>
            <person name="Demura T."/>
            <person name="Yamaguchi S."/>
            <person name="Yoneyama K."/>
            <person name="Manabe R.I."/>
            <person name="Nelson D.C."/>
            <person name="Schulman A.H."/>
            <person name="Timko M.P."/>
            <person name="dePamphilis C.W."/>
            <person name="Choi D."/>
            <person name="Shirasu K."/>
        </authorList>
    </citation>
    <scope>NUCLEOTIDE SEQUENCE [LARGE SCALE GENOMIC DNA]</scope>
    <source>
        <strain evidence="4">cv. UVA1</strain>
    </source>
</reference>
<dbReference type="GO" id="GO:0003964">
    <property type="term" value="F:RNA-directed DNA polymerase activity"/>
    <property type="evidence" value="ECO:0007669"/>
    <property type="project" value="UniProtKB-KW"/>
</dbReference>
<dbReference type="SUPFAM" id="SSF56219">
    <property type="entry name" value="DNase I-like"/>
    <property type="match status" value="1"/>
</dbReference>
<dbReference type="PANTHER" id="PTHR33710">
    <property type="entry name" value="BNAC02G09200D PROTEIN"/>
    <property type="match status" value="1"/>
</dbReference>
<sequence>MVFRKGHCVKRVEWCKDGLDLVESWRRTVQIPLHFSGAVTSGIRAELLLMGGSYSASRHHSRREWLSERNPSTRFYLLCFRRTQRVGNKAGGYIFVGTRQWATIRDKTQSLAGIKGRAFVEKDNWGTGKQRCRWVYRKVAGDTMLFKGNYSHVGGFEVKACIMSSEAHGRYDCTFTTSLSGGALGQSSGTLWGQGDFGQMGKPSIPHQDDGGKRRILASGRTLCWASAMVAQGSDESLVEPRISGVKAKRSVRRLKFDKFHIEDPVGFSGGIWLCWDSSTVSLDILYSEPQLIHALVRRRGGTEFVLSIVYASPTFLVRQQLWRKLEAFSSSLGLPWMLMGDFNEVSHSSEKFGGRVVSMNRCVLLNNMMTTCGLSDLGFEGPAFTWCNTRHGLARIQERLDRVLANSSWRLLFPEASVKHLPRLHSDHCPLLLQCEGKLTVDRSKRPFCFQAMWTAHDECKQIVESCWDATEGSVVEKGVGKACKPGLRYEEDLTWNRKQHRAKRKPRSSFGSTRSLHTVSLTAHLLNYIDPQFGLVLHASLITLSILRVNAKARKRGVRTSIESSLHFASKSLLNLTLLSNTHGLIVPGLVLVLSTEFDLSSLAALIDIESLLYDESPLRKEARLLAFFALVGAIGAGRPHSFLIARRSLTRDF</sequence>
<dbReference type="PANTHER" id="PTHR33710:SF77">
    <property type="entry name" value="DNASE I-LIKE SUPERFAMILY PROTEIN"/>
    <property type="match status" value="1"/>
</dbReference>